<comment type="caution">
    <text evidence="1">The sequence shown here is derived from an EMBL/GenBank/DDBJ whole genome shotgun (WGS) entry which is preliminary data.</text>
</comment>
<proteinExistence type="predicted"/>
<keyword evidence="2" id="KW-1185">Reference proteome</keyword>
<dbReference type="Proteomes" id="UP000790377">
    <property type="component" value="Unassembled WGS sequence"/>
</dbReference>
<evidence type="ECO:0000313" key="2">
    <source>
        <dbReference type="Proteomes" id="UP000790377"/>
    </source>
</evidence>
<dbReference type="EMBL" id="MU267827">
    <property type="protein sequence ID" value="KAH7908368.1"/>
    <property type="molecule type" value="Genomic_DNA"/>
</dbReference>
<organism evidence="1 2">
    <name type="scientific">Hygrophoropsis aurantiaca</name>
    <dbReference type="NCBI Taxonomy" id="72124"/>
    <lineage>
        <taxon>Eukaryota</taxon>
        <taxon>Fungi</taxon>
        <taxon>Dikarya</taxon>
        <taxon>Basidiomycota</taxon>
        <taxon>Agaricomycotina</taxon>
        <taxon>Agaricomycetes</taxon>
        <taxon>Agaricomycetidae</taxon>
        <taxon>Boletales</taxon>
        <taxon>Coniophorineae</taxon>
        <taxon>Hygrophoropsidaceae</taxon>
        <taxon>Hygrophoropsis</taxon>
    </lineage>
</organism>
<name>A0ACB8A6S5_9AGAM</name>
<sequence>MFLSFPLALLAAASAVNACSVTVPSGSNWAMTIYGYTNCQSGDDNESKSFHGDLTGGITKCTPFNDGGAVSGHLQSIAFNTNPNPLGLSVEFFSGTSCSGPLGSISKSTSNTTAKISLATAFQVLYN</sequence>
<gene>
    <name evidence="1" type="ORF">BJ138DRAFT_1157840</name>
</gene>
<reference evidence="1" key="1">
    <citation type="journal article" date="2021" name="New Phytol.">
        <title>Evolutionary innovations through gain and loss of genes in the ectomycorrhizal Boletales.</title>
        <authorList>
            <person name="Wu G."/>
            <person name="Miyauchi S."/>
            <person name="Morin E."/>
            <person name="Kuo A."/>
            <person name="Drula E."/>
            <person name="Varga T."/>
            <person name="Kohler A."/>
            <person name="Feng B."/>
            <person name="Cao Y."/>
            <person name="Lipzen A."/>
            <person name="Daum C."/>
            <person name="Hundley H."/>
            <person name="Pangilinan J."/>
            <person name="Johnson J."/>
            <person name="Barry K."/>
            <person name="LaButti K."/>
            <person name="Ng V."/>
            <person name="Ahrendt S."/>
            <person name="Min B."/>
            <person name="Choi I.G."/>
            <person name="Park H."/>
            <person name="Plett J.M."/>
            <person name="Magnuson J."/>
            <person name="Spatafora J.W."/>
            <person name="Nagy L.G."/>
            <person name="Henrissat B."/>
            <person name="Grigoriev I.V."/>
            <person name="Yang Z.L."/>
            <person name="Xu J."/>
            <person name="Martin F.M."/>
        </authorList>
    </citation>
    <scope>NUCLEOTIDE SEQUENCE</scope>
    <source>
        <strain evidence="1">ATCC 28755</strain>
    </source>
</reference>
<protein>
    <submittedName>
        <fullName evidence="1">Uncharacterized protein</fullName>
    </submittedName>
</protein>
<evidence type="ECO:0000313" key="1">
    <source>
        <dbReference type="EMBL" id="KAH7908368.1"/>
    </source>
</evidence>
<accession>A0ACB8A6S5</accession>